<dbReference type="AlphaFoldDB" id="A0AAV8TU39"/>
<accession>A0AAV8TU39</accession>
<dbReference type="Proteomes" id="UP001159364">
    <property type="component" value="Linkage Group LG03"/>
</dbReference>
<dbReference type="EMBL" id="JAIWQS010000003">
    <property type="protein sequence ID" value="KAJ8770471.1"/>
    <property type="molecule type" value="Genomic_DNA"/>
</dbReference>
<protein>
    <submittedName>
        <fullName evidence="1">Uncharacterized protein</fullName>
    </submittedName>
</protein>
<proteinExistence type="predicted"/>
<comment type="caution">
    <text evidence="1">The sequence shown here is derived from an EMBL/GenBank/DDBJ whole genome shotgun (WGS) entry which is preliminary data.</text>
</comment>
<organism evidence="1 2">
    <name type="scientific">Erythroxylum novogranatense</name>
    <dbReference type="NCBI Taxonomy" id="1862640"/>
    <lineage>
        <taxon>Eukaryota</taxon>
        <taxon>Viridiplantae</taxon>
        <taxon>Streptophyta</taxon>
        <taxon>Embryophyta</taxon>
        <taxon>Tracheophyta</taxon>
        <taxon>Spermatophyta</taxon>
        <taxon>Magnoliopsida</taxon>
        <taxon>eudicotyledons</taxon>
        <taxon>Gunneridae</taxon>
        <taxon>Pentapetalae</taxon>
        <taxon>rosids</taxon>
        <taxon>fabids</taxon>
        <taxon>Malpighiales</taxon>
        <taxon>Erythroxylaceae</taxon>
        <taxon>Erythroxylum</taxon>
    </lineage>
</organism>
<reference evidence="1 2" key="1">
    <citation type="submission" date="2021-09" db="EMBL/GenBank/DDBJ databases">
        <title>Genomic insights and catalytic innovation underlie evolution of tropane alkaloids biosynthesis.</title>
        <authorList>
            <person name="Wang Y.-J."/>
            <person name="Tian T."/>
            <person name="Huang J.-P."/>
            <person name="Huang S.-X."/>
        </authorList>
    </citation>
    <scope>NUCLEOTIDE SEQUENCE [LARGE SCALE GENOMIC DNA]</scope>
    <source>
        <strain evidence="1">KIB-2018</strain>
        <tissue evidence="1">Leaf</tissue>
    </source>
</reference>
<gene>
    <name evidence="1" type="ORF">K2173_017962</name>
</gene>
<evidence type="ECO:0000313" key="2">
    <source>
        <dbReference type="Proteomes" id="UP001159364"/>
    </source>
</evidence>
<name>A0AAV8TU39_9ROSI</name>
<keyword evidence="2" id="KW-1185">Reference proteome</keyword>
<sequence>MEALKVEILVGNGPEEGEEGRGQYYEDETAPTGTCVVCIVGGESSLKEDGVTKRNKPTSNFSLAYWERKKPKKILRKTKAQTTSYHEITFKDKIATYYTEYHNSPRLKT</sequence>
<evidence type="ECO:0000313" key="1">
    <source>
        <dbReference type="EMBL" id="KAJ8770471.1"/>
    </source>
</evidence>